<feature type="domain" description="YkoP-like" evidence="1">
    <location>
        <begin position="2"/>
        <end position="183"/>
    </location>
</feature>
<protein>
    <recommendedName>
        <fullName evidence="1">YkoP-like domain-containing protein</fullName>
    </recommendedName>
</protein>
<keyword evidence="3" id="KW-1185">Reference proteome</keyword>
<proteinExistence type="predicted"/>
<dbReference type="RefSeq" id="WP_126864944.1">
    <property type="nucleotide sequence ID" value="NZ_JAUSTX010000015.1"/>
</dbReference>
<evidence type="ECO:0000259" key="1">
    <source>
        <dbReference type="Pfam" id="PF22790"/>
    </source>
</evidence>
<dbReference type="InterPro" id="IPR054467">
    <property type="entry name" value="YkoP-like_dom"/>
</dbReference>
<organism evidence="2 3">
    <name type="scientific">Peribacillus cavernae</name>
    <dbReference type="NCBI Taxonomy" id="1674310"/>
    <lineage>
        <taxon>Bacteria</taxon>
        <taxon>Bacillati</taxon>
        <taxon>Bacillota</taxon>
        <taxon>Bacilli</taxon>
        <taxon>Bacillales</taxon>
        <taxon>Bacillaceae</taxon>
        <taxon>Peribacillus</taxon>
    </lineage>
</organism>
<accession>A0A3S1B595</accession>
<evidence type="ECO:0000313" key="3">
    <source>
        <dbReference type="Proteomes" id="UP000267430"/>
    </source>
</evidence>
<dbReference type="Proteomes" id="UP000267430">
    <property type="component" value="Unassembled WGS sequence"/>
</dbReference>
<dbReference type="EMBL" id="RYZZ01000014">
    <property type="protein sequence ID" value="RUQ28836.1"/>
    <property type="molecule type" value="Genomic_DNA"/>
</dbReference>
<comment type="caution">
    <text evidence="2">The sequence shown here is derived from an EMBL/GenBank/DDBJ whole genome shotgun (WGS) entry which is preliminary data.</text>
</comment>
<dbReference type="AlphaFoldDB" id="A0A3S1B595"/>
<gene>
    <name evidence="2" type="ORF">ELQ35_11375</name>
</gene>
<name>A0A3S1B595_9BACI</name>
<dbReference type="OrthoDB" id="1951946at2"/>
<sequence length="185" mass="21640">MKGYLLSVWNILDPLYFRCTRLNYLPEKEFSKSIFRVRLTCYKGQDVILSDEIQIKKNDTLVKIHLHNARLLHELKHIKSEVKRAKIIYRSVQSSLPGIEEYVRNHKSSNDIKGIIGITVLNKVCDRLGFEVVDISTPVYRNLKWLTFLSINILSSPKPWSSIFKHPAPSYLFMSKEKLTKLYKT</sequence>
<dbReference type="Pfam" id="PF22790">
    <property type="entry name" value="YkoP"/>
    <property type="match status" value="1"/>
</dbReference>
<reference evidence="2 3" key="1">
    <citation type="submission" date="2018-12" db="EMBL/GenBank/DDBJ databases">
        <title>Bacillus chawlae sp. nov., Bacillus glennii sp. nov., and Bacillus saganii sp. nov. Isolated from the Vehicle Assembly Building at Kennedy Space Center where the Viking Spacecraft were Assembled.</title>
        <authorList>
            <person name="Seuylemezian A."/>
            <person name="Vaishampayan P."/>
        </authorList>
    </citation>
    <scope>NUCLEOTIDE SEQUENCE [LARGE SCALE GENOMIC DNA]</scope>
    <source>
        <strain evidence="2 3">L5</strain>
    </source>
</reference>
<evidence type="ECO:0000313" key="2">
    <source>
        <dbReference type="EMBL" id="RUQ28836.1"/>
    </source>
</evidence>